<dbReference type="SUPFAM" id="SSF57716">
    <property type="entry name" value="Glucocorticoid receptor-like (DNA-binding domain)"/>
    <property type="match status" value="1"/>
</dbReference>
<organism evidence="6 7">
    <name type="scientific">Marinobacterium rhizophilum</name>
    <dbReference type="NCBI Taxonomy" id="420402"/>
    <lineage>
        <taxon>Bacteria</taxon>
        <taxon>Pseudomonadati</taxon>
        <taxon>Pseudomonadota</taxon>
        <taxon>Gammaproteobacteria</taxon>
        <taxon>Oceanospirillales</taxon>
        <taxon>Oceanospirillaceae</taxon>
        <taxon>Marinobacterium</taxon>
    </lineage>
</organism>
<sequence>MPDLYDSAQEREQQNTQAAHQAHTARLRPEPPQTVVDGRVLCIDCDEPVQPARLAAKPNAARCFHCQGITERKHGR</sequence>
<dbReference type="RefSeq" id="WP_255855094.1">
    <property type="nucleotide sequence ID" value="NZ_CP073347.1"/>
</dbReference>
<feature type="domain" description="Zinc finger DksA/TraR C4-type" evidence="5">
    <location>
        <begin position="40"/>
        <end position="72"/>
    </location>
</feature>
<evidence type="ECO:0000256" key="3">
    <source>
        <dbReference type="ARBA" id="ARBA00022833"/>
    </source>
</evidence>
<evidence type="ECO:0000259" key="5">
    <source>
        <dbReference type="Pfam" id="PF01258"/>
    </source>
</evidence>
<accession>A0ABY5HMY7</accession>
<dbReference type="InterPro" id="IPR000962">
    <property type="entry name" value="Znf_DskA_TraR"/>
</dbReference>
<proteinExistence type="predicted"/>
<protein>
    <submittedName>
        <fullName evidence="6">TraR/DksA C4-type zinc finger protein</fullName>
    </submittedName>
</protein>
<feature type="compositionally biased region" description="Low complexity" evidence="4">
    <location>
        <begin position="14"/>
        <end position="24"/>
    </location>
</feature>
<keyword evidence="1" id="KW-0479">Metal-binding</keyword>
<feature type="region of interest" description="Disordered" evidence="4">
    <location>
        <begin position="1"/>
        <end position="31"/>
    </location>
</feature>
<dbReference type="Proteomes" id="UP001058461">
    <property type="component" value="Chromosome"/>
</dbReference>
<dbReference type="Pfam" id="PF01258">
    <property type="entry name" value="zf-dskA_traR"/>
    <property type="match status" value="1"/>
</dbReference>
<evidence type="ECO:0000256" key="2">
    <source>
        <dbReference type="ARBA" id="ARBA00022771"/>
    </source>
</evidence>
<evidence type="ECO:0000313" key="6">
    <source>
        <dbReference type="EMBL" id="UTW12948.1"/>
    </source>
</evidence>
<dbReference type="EMBL" id="CP073347">
    <property type="protein sequence ID" value="UTW12948.1"/>
    <property type="molecule type" value="Genomic_DNA"/>
</dbReference>
<reference evidence="6" key="1">
    <citation type="submission" date="2021-04" db="EMBL/GenBank/DDBJ databases">
        <title>Oceanospirillales bacteria with DddD are important DMSP degraders in coastal seawater.</title>
        <authorList>
            <person name="Liu J."/>
        </authorList>
    </citation>
    <scope>NUCLEOTIDE SEQUENCE</scope>
    <source>
        <strain evidence="6">D13-1</strain>
    </source>
</reference>
<keyword evidence="3" id="KW-0862">Zinc</keyword>
<evidence type="ECO:0000313" key="7">
    <source>
        <dbReference type="Proteomes" id="UP001058461"/>
    </source>
</evidence>
<keyword evidence="7" id="KW-1185">Reference proteome</keyword>
<gene>
    <name evidence="6" type="ORF">KDW95_04540</name>
</gene>
<name>A0ABY5HMY7_9GAMM</name>
<evidence type="ECO:0000256" key="1">
    <source>
        <dbReference type="ARBA" id="ARBA00022723"/>
    </source>
</evidence>
<keyword evidence="2" id="KW-0863">Zinc-finger</keyword>
<dbReference type="Gene3D" id="1.20.120.910">
    <property type="entry name" value="DksA, coiled-coil domain"/>
    <property type="match status" value="1"/>
</dbReference>
<evidence type="ECO:0000256" key="4">
    <source>
        <dbReference type="SAM" id="MobiDB-lite"/>
    </source>
</evidence>